<dbReference type="GO" id="GO:0005737">
    <property type="term" value="C:cytoplasm"/>
    <property type="evidence" value="ECO:0007669"/>
    <property type="project" value="InterPro"/>
</dbReference>
<dbReference type="SMART" id="SM00729">
    <property type="entry name" value="Elp3"/>
    <property type="match status" value="1"/>
</dbReference>
<dbReference type="eggNOG" id="COG0635">
    <property type="taxonomic scope" value="Bacteria"/>
</dbReference>
<gene>
    <name evidence="3" type="ordered locus">COPRO5265_1181</name>
</gene>
<dbReference type="OrthoDB" id="9808022at2"/>
<dbReference type="InterPro" id="IPR058240">
    <property type="entry name" value="rSAM_sf"/>
</dbReference>
<dbReference type="GO" id="GO:0006779">
    <property type="term" value="P:porphyrin-containing compound biosynthetic process"/>
    <property type="evidence" value="ECO:0007669"/>
    <property type="project" value="InterPro"/>
</dbReference>
<dbReference type="PANTHER" id="PTHR13932">
    <property type="entry name" value="COPROPORPHYRINIGEN III OXIDASE"/>
    <property type="match status" value="1"/>
</dbReference>
<dbReference type="InterPro" id="IPR034505">
    <property type="entry name" value="Coproporphyrinogen-III_oxidase"/>
</dbReference>
<dbReference type="GO" id="GO:0051539">
    <property type="term" value="F:4 iron, 4 sulfur cluster binding"/>
    <property type="evidence" value="ECO:0007669"/>
    <property type="project" value="InterPro"/>
</dbReference>
<dbReference type="SFLD" id="SFLDG01065">
    <property type="entry name" value="anaerobic_coproporphyrinogen-I"/>
    <property type="match status" value="1"/>
</dbReference>
<dbReference type="PROSITE" id="PS51918">
    <property type="entry name" value="RADICAL_SAM"/>
    <property type="match status" value="1"/>
</dbReference>
<reference evidence="3 4" key="2">
    <citation type="journal article" date="2014" name="Genome Announc.">
        <title>Complete Genome Sequence of Coprothermobacter proteolyticus DSM 5265.</title>
        <authorList>
            <person name="Alexiev A."/>
            <person name="Coil D.A."/>
            <person name="Badger J.H."/>
            <person name="Enticknap J."/>
            <person name="Ward N."/>
            <person name="Robb F.T."/>
            <person name="Eisen J.A."/>
        </authorList>
    </citation>
    <scope>NUCLEOTIDE SEQUENCE [LARGE SCALE GENOMIC DNA]</scope>
    <source>
        <strain evidence="4">ATCC 35245 / DSM 5265 / OCM 4 / BT</strain>
    </source>
</reference>
<proteinExistence type="inferred from homology"/>
<dbReference type="SUPFAM" id="SSF102114">
    <property type="entry name" value="Radical SAM enzymes"/>
    <property type="match status" value="1"/>
</dbReference>
<dbReference type="RefSeq" id="WP_012544465.1">
    <property type="nucleotide sequence ID" value="NC_011295.1"/>
</dbReference>
<dbReference type="Pfam" id="PF04055">
    <property type="entry name" value="Radical_SAM"/>
    <property type="match status" value="1"/>
</dbReference>
<dbReference type="PANTHER" id="PTHR13932:SF5">
    <property type="entry name" value="RADICAL S-ADENOSYL METHIONINE DOMAIN-CONTAINING PROTEIN 1, MITOCHONDRIAL"/>
    <property type="match status" value="1"/>
</dbReference>
<protein>
    <submittedName>
        <fullName evidence="3">Coproporphyrinogen III oxidase</fullName>
    </submittedName>
</protein>
<evidence type="ECO:0000313" key="4">
    <source>
        <dbReference type="Proteomes" id="UP000001732"/>
    </source>
</evidence>
<accession>B5Y9P2</accession>
<dbReference type="STRING" id="309798.COPRO5265_1181"/>
<dbReference type="SFLD" id="SFLDF00562">
    <property type="entry name" value="HemN-like__clustered_with_heat"/>
    <property type="match status" value="1"/>
</dbReference>
<feature type="domain" description="Radical SAM core" evidence="2">
    <location>
        <begin position="1"/>
        <end position="213"/>
    </location>
</feature>
<dbReference type="InterPro" id="IPR006638">
    <property type="entry name" value="Elp3/MiaA/NifB-like_rSAM"/>
</dbReference>
<evidence type="ECO:0000313" key="3">
    <source>
        <dbReference type="EMBL" id="ACI17813.1"/>
    </source>
</evidence>
<keyword evidence="4" id="KW-1185">Reference proteome</keyword>
<dbReference type="Proteomes" id="UP000001732">
    <property type="component" value="Chromosome"/>
</dbReference>
<name>B5Y9P2_COPPD</name>
<organism evidence="3 4">
    <name type="scientific">Coprothermobacter proteolyticus (strain ATCC 35245 / DSM 5265 / OCM 4 / BT)</name>
    <dbReference type="NCBI Taxonomy" id="309798"/>
    <lineage>
        <taxon>Bacteria</taxon>
        <taxon>Pseudomonadati</taxon>
        <taxon>Coprothermobacterota</taxon>
        <taxon>Coprothermobacteria</taxon>
        <taxon>Coprothermobacterales</taxon>
        <taxon>Coprothermobacteraceae</taxon>
        <taxon>Coprothermobacter</taxon>
    </lineage>
</organism>
<dbReference type="GO" id="GO:0004109">
    <property type="term" value="F:coproporphyrinogen oxidase activity"/>
    <property type="evidence" value="ECO:0007669"/>
    <property type="project" value="InterPro"/>
</dbReference>
<reference evidence="4" key="1">
    <citation type="submission" date="2008-08" db="EMBL/GenBank/DDBJ databases">
        <title>The complete genome sequence of Coprothermobacter proteolyticus strain ATCC 5245 / DSM 5265 / BT.</title>
        <authorList>
            <person name="Dodson R.J."/>
            <person name="Durkin A.S."/>
            <person name="Wu M."/>
            <person name="Eisen J."/>
            <person name="Sutton G."/>
        </authorList>
    </citation>
    <scope>NUCLEOTIDE SEQUENCE [LARGE SCALE GENOMIC DNA]</scope>
    <source>
        <strain evidence="4">ATCC 35245 / DSM 5265 / OCM 4 / BT</strain>
    </source>
</reference>
<dbReference type="Gene3D" id="3.30.750.200">
    <property type="match status" value="1"/>
</dbReference>
<evidence type="ECO:0000256" key="1">
    <source>
        <dbReference type="ARBA" id="ARBA00006100"/>
    </source>
</evidence>
<dbReference type="AlphaFoldDB" id="B5Y9P2"/>
<dbReference type="InterPro" id="IPR007197">
    <property type="entry name" value="rSAM"/>
</dbReference>
<dbReference type="HOGENOM" id="CLU_027579_2_2_9"/>
<sequence length="349" mass="40519">MNKGLYLHIPFCYRKCPFCDYYSISNAPETWLDTFTDVIVYQLRQLPTKLDTLYVGGGTPLVLGQSRWERILQNLPEARERTIELNPEDVKKENFPLLAHFTRLSVGVQSFSDSVLKTLGRDKLDYEKLLDLLSHWDVSVDLMVGVPGQTRDEVLRDLISVVALGVPHISVYPLEVHEGTPFWGYYRGWDWDDADLLLMVEKFLTEHGYEHYEISNYARPGHQCLHNKIYWHDEEYYALGPSAAGYVNGVRYKWVSNLRLYVESAKLGEPTYEEYVALSWEEQLSEYAIMNLRLLSEGIRKEDVEKRFGERAWGIILSQAEGNAFLNIEPNKITVKNWLFFNRAAEAFV</sequence>
<dbReference type="SFLD" id="SFLDG01082">
    <property type="entry name" value="B12-binding_domain_containing"/>
    <property type="match status" value="1"/>
</dbReference>
<evidence type="ECO:0000259" key="2">
    <source>
        <dbReference type="PROSITE" id="PS51918"/>
    </source>
</evidence>
<comment type="similarity">
    <text evidence="1">Belongs to the anaerobic coproporphyrinogen-III oxidase family. HemW subfamily.</text>
</comment>
<dbReference type="KEGG" id="cpo:COPRO5265_1181"/>
<dbReference type="EMBL" id="CP001145">
    <property type="protein sequence ID" value="ACI17813.1"/>
    <property type="molecule type" value="Genomic_DNA"/>
</dbReference>
<dbReference type="InterPro" id="IPR004559">
    <property type="entry name" value="HemW-like"/>
</dbReference>
<dbReference type="SFLD" id="SFLDS00029">
    <property type="entry name" value="Radical_SAM"/>
    <property type="match status" value="1"/>
</dbReference>